<feature type="transmembrane region" description="Helical" evidence="5">
    <location>
        <begin position="388"/>
        <end position="413"/>
    </location>
</feature>
<feature type="transmembrane region" description="Helical" evidence="5">
    <location>
        <begin position="425"/>
        <end position="444"/>
    </location>
</feature>
<keyword evidence="2 5" id="KW-0812">Transmembrane</keyword>
<feature type="transmembrane region" description="Helical" evidence="5">
    <location>
        <begin position="104"/>
        <end position="123"/>
    </location>
</feature>
<evidence type="ECO:0000256" key="2">
    <source>
        <dbReference type="ARBA" id="ARBA00022692"/>
    </source>
</evidence>
<evidence type="ECO:0000256" key="3">
    <source>
        <dbReference type="ARBA" id="ARBA00022989"/>
    </source>
</evidence>
<evidence type="ECO:0000256" key="4">
    <source>
        <dbReference type="ARBA" id="ARBA00023136"/>
    </source>
</evidence>
<dbReference type="EMBL" id="JAGTJR010000071">
    <property type="protein sequence ID" value="KAH7018626.1"/>
    <property type="molecule type" value="Genomic_DNA"/>
</dbReference>
<evidence type="ECO:0000259" key="6">
    <source>
        <dbReference type="PROSITE" id="PS50850"/>
    </source>
</evidence>
<feature type="transmembrane region" description="Helical" evidence="5">
    <location>
        <begin position="194"/>
        <end position="215"/>
    </location>
</feature>
<evidence type="ECO:0000256" key="1">
    <source>
        <dbReference type="ARBA" id="ARBA00004141"/>
    </source>
</evidence>
<feature type="transmembrane region" description="Helical" evidence="5">
    <location>
        <begin position="167"/>
        <end position="188"/>
    </location>
</feature>
<dbReference type="InterPro" id="IPR036259">
    <property type="entry name" value="MFS_trans_sf"/>
</dbReference>
<evidence type="ECO:0000313" key="8">
    <source>
        <dbReference type="Proteomes" id="UP000774617"/>
    </source>
</evidence>
<feature type="transmembrane region" description="Helical" evidence="5">
    <location>
        <begin position="227"/>
        <end position="247"/>
    </location>
</feature>
<evidence type="ECO:0000313" key="7">
    <source>
        <dbReference type="EMBL" id="KAH7018626.1"/>
    </source>
</evidence>
<keyword evidence="4 5" id="KW-0472">Membrane</keyword>
<gene>
    <name evidence="7" type="ORF">B0J12DRAFT_586228</name>
</gene>
<sequence>MAGQPVLEELAGGPGEEEIDRLARQRPDIFPSVWSEVGFLYSVSMSTALMEYFVAGFNIILPKVSEDLRIAQASKTWPANAFSLVVACFLIVFGRAADMHGGYTVYMGGIAWFTVWSFIAGWAQNEIMIDVCRALQGIGPAAFLPTGLMLLGSFYRPGPRKNMSMGIYGAMAPVGFYLGIFFAGITAQYASWRWWFFIGSALCLSTLAVAYFSIPHRTHRRRKEVKMDWWGAALLSSGLILVVFAITDSAHAPRHWANPYIYLTFAAGVAILAVAVYVEGWVAESPLLPFDMFRVKYVRPLLLALIACWGSIGIFMLYATYYMTDVMNVGPMQQVAWFAPMAVGGLFIASVGGLVLHRLSGTVTILVAGAAWVVPPLLFALAPPGAGYWPWVFPGMVCTAIATDTTFTVSNVFVINQMPLKRQGVAGAVIHSTVQLGISLFLGIADVIAVETEQRGKRESYKIIFWFEVALSATSFAILLCFVKIKTARSDLTVEEKEALAGRTPNYP</sequence>
<comment type="caution">
    <text evidence="7">The sequence shown here is derived from an EMBL/GenBank/DDBJ whole genome shotgun (WGS) entry which is preliminary data.</text>
</comment>
<protein>
    <submittedName>
        <fullName evidence="7">MFS multidrug transporter</fullName>
    </submittedName>
</protein>
<dbReference type="InterPro" id="IPR020846">
    <property type="entry name" value="MFS_dom"/>
</dbReference>
<evidence type="ECO:0000256" key="5">
    <source>
        <dbReference type="SAM" id="Phobius"/>
    </source>
</evidence>
<reference evidence="7 8" key="1">
    <citation type="journal article" date="2021" name="Nat. Commun.">
        <title>Genetic determinants of endophytism in the Arabidopsis root mycobiome.</title>
        <authorList>
            <person name="Mesny F."/>
            <person name="Miyauchi S."/>
            <person name="Thiergart T."/>
            <person name="Pickel B."/>
            <person name="Atanasova L."/>
            <person name="Karlsson M."/>
            <person name="Huettel B."/>
            <person name="Barry K.W."/>
            <person name="Haridas S."/>
            <person name="Chen C."/>
            <person name="Bauer D."/>
            <person name="Andreopoulos W."/>
            <person name="Pangilinan J."/>
            <person name="LaButti K."/>
            <person name="Riley R."/>
            <person name="Lipzen A."/>
            <person name="Clum A."/>
            <person name="Drula E."/>
            <person name="Henrissat B."/>
            <person name="Kohler A."/>
            <person name="Grigoriev I.V."/>
            <person name="Martin F.M."/>
            <person name="Hacquard S."/>
        </authorList>
    </citation>
    <scope>NUCLEOTIDE SEQUENCE [LARGE SCALE GENOMIC DNA]</scope>
    <source>
        <strain evidence="7 8">MPI-SDFR-AT-0080</strain>
    </source>
</reference>
<name>A0ABQ8FRM2_9PEZI</name>
<dbReference type="Gene3D" id="1.20.1250.20">
    <property type="entry name" value="MFS general substrate transporter like domains"/>
    <property type="match status" value="1"/>
</dbReference>
<feature type="transmembrane region" description="Helical" evidence="5">
    <location>
        <begin position="39"/>
        <end position="61"/>
    </location>
</feature>
<dbReference type="SUPFAM" id="SSF103473">
    <property type="entry name" value="MFS general substrate transporter"/>
    <property type="match status" value="1"/>
</dbReference>
<feature type="domain" description="Major facilitator superfamily (MFS) profile" evidence="6">
    <location>
        <begin position="39"/>
        <end position="487"/>
    </location>
</feature>
<feature type="transmembrane region" description="Helical" evidence="5">
    <location>
        <begin position="363"/>
        <end position="382"/>
    </location>
</feature>
<feature type="transmembrane region" description="Helical" evidence="5">
    <location>
        <begin position="135"/>
        <end position="155"/>
    </location>
</feature>
<feature type="transmembrane region" description="Helical" evidence="5">
    <location>
        <begin position="335"/>
        <end position="356"/>
    </location>
</feature>
<dbReference type="InterPro" id="IPR011701">
    <property type="entry name" value="MFS"/>
</dbReference>
<organism evidence="7 8">
    <name type="scientific">Macrophomina phaseolina</name>
    <dbReference type="NCBI Taxonomy" id="35725"/>
    <lineage>
        <taxon>Eukaryota</taxon>
        <taxon>Fungi</taxon>
        <taxon>Dikarya</taxon>
        <taxon>Ascomycota</taxon>
        <taxon>Pezizomycotina</taxon>
        <taxon>Dothideomycetes</taxon>
        <taxon>Dothideomycetes incertae sedis</taxon>
        <taxon>Botryosphaeriales</taxon>
        <taxon>Botryosphaeriaceae</taxon>
        <taxon>Macrophomina</taxon>
    </lineage>
</organism>
<feature type="transmembrane region" description="Helical" evidence="5">
    <location>
        <begin position="464"/>
        <end position="483"/>
    </location>
</feature>
<dbReference type="Pfam" id="PF07690">
    <property type="entry name" value="MFS_1"/>
    <property type="match status" value="1"/>
</dbReference>
<dbReference type="PANTHER" id="PTHR42718:SF36">
    <property type="entry name" value="MULTIDRUG TRANSPORTER, PUTATIVE (AFU_ORTHOLOGUE AFUA_4G13820)-RELATED"/>
    <property type="match status" value="1"/>
</dbReference>
<dbReference type="PROSITE" id="PS50850">
    <property type="entry name" value="MFS"/>
    <property type="match status" value="1"/>
</dbReference>
<feature type="transmembrane region" description="Helical" evidence="5">
    <location>
        <begin position="301"/>
        <end position="323"/>
    </location>
</feature>
<comment type="subcellular location">
    <subcellularLocation>
        <location evidence="1">Membrane</location>
        <topology evidence="1">Multi-pass membrane protein</topology>
    </subcellularLocation>
</comment>
<dbReference type="Proteomes" id="UP000774617">
    <property type="component" value="Unassembled WGS sequence"/>
</dbReference>
<accession>A0ABQ8FRM2</accession>
<keyword evidence="8" id="KW-1185">Reference proteome</keyword>
<keyword evidence="3 5" id="KW-1133">Transmembrane helix</keyword>
<dbReference type="Gene3D" id="1.20.1720.10">
    <property type="entry name" value="Multidrug resistance protein D"/>
    <property type="match status" value="1"/>
</dbReference>
<dbReference type="PANTHER" id="PTHR42718">
    <property type="entry name" value="MAJOR FACILITATOR SUPERFAMILY MULTIDRUG TRANSPORTER MFSC"/>
    <property type="match status" value="1"/>
</dbReference>
<feature type="transmembrane region" description="Helical" evidence="5">
    <location>
        <begin position="81"/>
        <end position="97"/>
    </location>
</feature>
<feature type="transmembrane region" description="Helical" evidence="5">
    <location>
        <begin position="259"/>
        <end position="280"/>
    </location>
</feature>
<proteinExistence type="predicted"/>